<accession>A0A2J7TJX1</accession>
<keyword evidence="1" id="KW-0472">Membrane</keyword>
<name>A0A2J7TJX1_METSI</name>
<gene>
    <name evidence="2" type="ORF">CR492_05035</name>
</gene>
<evidence type="ECO:0000256" key="1">
    <source>
        <dbReference type="SAM" id="Phobius"/>
    </source>
</evidence>
<dbReference type="OrthoDB" id="159745at2"/>
<sequence>MAGKADFTADEWSKIIIAPVLAGMAVTLAEPSGLFGMMKEGLASGSALLEARSDPGAAALAKAIVAEMETSEGRTASRAALEAAFTGTDPAALKEKALSTLAEIGALVDAKTPQDAPGFKAWLKHIAEKTADASTEGGFLGFGGVRVTEAEKATISEIASALKLPA</sequence>
<keyword evidence="1" id="KW-0812">Transmembrane</keyword>
<protein>
    <submittedName>
        <fullName evidence="2">Uncharacterized protein</fullName>
    </submittedName>
</protein>
<dbReference type="AlphaFoldDB" id="A0A2J7TJX1"/>
<dbReference type="RefSeq" id="WP_102842653.1">
    <property type="nucleotide sequence ID" value="NZ_PDZR01000003.1"/>
</dbReference>
<organism evidence="2 3">
    <name type="scientific">Methylocella silvestris</name>
    <dbReference type="NCBI Taxonomy" id="199596"/>
    <lineage>
        <taxon>Bacteria</taxon>
        <taxon>Pseudomonadati</taxon>
        <taxon>Pseudomonadota</taxon>
        <taxon>Alphaproteobacteria</taxon>
        <taxon>Hyphomicrobiales</taxon>
        <taxon>Beijerinckiaceae</taxon>
        <taxon>Methylocella</taxon>
    </lineage>
</organism>
<evidence type="ECO:0000313" key="3">
    <source>
        <dbReference type="Proteomes" id="UP000236286"/>
    </source>
</evidence>
<comment type="caution">
    <text evidence="2">The sequence shown here is derived from an EMBL/GenBank/DDBJ whole genome shotgun (WGS) entry which is preliminary data.</text>
</comment>
<dbReference type="Proteomes" id="UP000236286">
    <property type="component" value="Unassembled WGS sequence"/>
</dbReference>
<keyword evidence="1" id="KW-1133">Transmembrane helix</keyword>
<proteinExistence type="predicted"/>
<dbReference type="EMBL" id="PDZR01000003">
    <property type="protein sequence ID" value="PNG27064.1"/>
    <property type="molecule type" value="Genomic_DNA"/>
</dbReference>
<feature type="transmembrane region" description="Helical" evidence="1">
    <location>
        <begin position="12"/>
        <end position="29"/>
    </location>
</feature>
<reference evidence="2 3" key="1">
    <citation type="submission" date="2017-10" db="EMBL/GenBank/DDBJ databases">
        <title>Genome announcement of Methylocella silvestris TVC from permafrost.</title>
        <authorList>
            <person name="Wang J."/>
            <person name="Geng K."/>
            <person name="Ul-Haque F."/>
            <person name="Crombie A.T."/>
            <person name="Street L.E."/>
            <person name="Wookey P.A."/>
            <person name="Murrell J.C."/>
            <person name="Pratscher J."/>
        </authorList>
    </citation>
    <scope>NUCLEOTIDE SEQUENCE [LARGE SCALE GENOMIC DNA]</scope>
    <source>
        <strain evidence="2 3">TVC</strain>
    </source>
</reference>
<evidence type="ECO:0000313" key="2">
    <source>
        <dbReference type="EMBL" id="PNG27064.1"/>
    </source>
</evidence>